<reference evidence="1 2" key="1">
    <citation type="submission" date="2015-09" db="EMBL/GenBank/DDBJ databases">
        <title>Genome sequencing project for genomic taxonomy and phylogenomics of Bacillus-like bacteria.</title>
        <authorList>
            <person name="Liu B."/>
            <person name="Wang J."/>
            <person name="Zhu Y."/>
            <person name="Liu G."/>
            <person name="Chen Q."/>
            <person name="Chen Z."/>
            <person name="Lan J."/>
            <person name="Che J."/>
            <person name="Ge C."/>
            <person name="Shi H."/>
            <person name="Pan Z."/>
            <person name="Liu X."/>
        </authorList>
    </citation>
    <scope>NUCLEOTIDE SEQUENCE [LARGE SCALE GENOMIC DNA]</scope>
    <source>
        <strain evidence="1 2">DSM 19153</strain>
    </source>
</reference>
<protein>
    <recommendedName>
        <fullName evidence="3">Fur-regulated basic protein FbpA</fullName>
    </recommendedName>
</protein>
<dbReference type="InterPro" id="IPR025072">
    <property type="entry name" value="Fur_reg_FbpA"/>
</dbReference>
<evidence type="ECO:0008006" key="3">
    <source>
        <dbReference type="Google" id="ProtNLM"/>
    </source>
</evidence>
<dbReference type="Pfam" id="PF13076">
    <property type="entry name" value="Fur_reg_FbpA"/>
    <property type="match status" value="1"/>
</dbReference>
<comment type="caution">
    <text evidence="1">The sequence shown here is derived from an EMBL/GenBank/DDBJ whole genome shotgun (WGS) entry which is preliminary data.</text>
</comment>
<accession>A0A9D5I0N9</accession>
<organism evidence="1 2">
    <name type="scientific">Alkalicoccobacillus plakortidis</name>
    <dbReference type="NCBI Taxonomy" id="444060"/>
    <lineage>
        <taxon>Bacteria</taxon>
        <taxon>Bacillati</taxon>
        <taxon>Bacillota</taxon>
        <taxon>Bacilli</taxon>
        <taxon>Bacillales</taxon>
        <taxon>Bacillaceae</taxon>
        <taxon>Alkalicoccobacillus</taxon>
    </lineage>
</organism>
<evidence type="ECO:0000313" key="1">
    <source>
        <dbReference type="EMBL" id="KQL57323.1"/>
    </source>
</evidence>
<evidence type="ECO:0000313" key="2">
    <source>
        <dbReference type="Proteomes" id="UP000051061"/>
    </source>
</evidence>
<name>A0A9D5I0N9_9BACI</name>
<gene>
    <name evidence="1" type="ORF">AN965_07375</name>
</gene>
<dbReference type="AlphaFoldDB" id="A0A9D5I0N9"/>
<dbReference type="EMBL" id="LJJD01000015">
    <property type="protein sequence ID" value="KQL57323.1"/>
    <property type="molecule type" value="Genomic_DNA"/>
</dbReference>
<sequence length="64" mass="7782">MEIELFRTGDVCMVEEDLIKKRQEKMIDKLLKAGIYKYKDTHLYELTYAEVEDAYLRFMVEKEK</sequence>
<keyword evidence="2" id="KW-1185">Reference proteome</keyword>
<dbReference type="Proteomes" id="UP000051061">
    <property type="component" value="Unassembled WGS sequence"/>
</dbReference>
<proteinExistence type="predicted"/>